<evidence type="ECO:0000313" key="2">
    <source>
        <dbReference type="EMBL" id="MBY70225.1"/>
    </source>
</evidence>
<protein>
    <submittedName>
        <fullName evidence="2">Uncharacterized protein</fullName>
    </submittedName>
</protein>
<sequence length="103" mass="12345">MICACIRLVVKIVRSRVQIIYLFPNIQRKYCTFIRVAVVNCFIFIFLLFYASTAVILQSIFINIKVKHKRATRILNFFFPNNEYEYIHTRTRLQKNSHTHTNT</sequence>
<accession>A0A2S2PXF0</accession>
<keyword evidence="1" id="KW-1133">Transmembrane helix</keyword>
<reference evidence="2" key="1">
    <citation type="submission" date="2018-04" db="EMBL/GenBank/DDBJ databases">
        <title>Transcriptome assembly of Sipha flava.</title>
        <authorList>
            <person name="Scully E.D."/>
            <person name="Geib S.M."/>
            <person name="Palmer N.A."/>
            <person name="Koch K."/>
            <person name="Bradshaw J."/>
            <person name="Heng-Moss T."/>
            <person name="Sarath G."/>
        </authorList>
    </citation>
    <scope>NUCLEOTIDE SEQUENCE</scope>
</reference>
<dbReference type="AlphaFoldDB" id="A0A2S2PXF0"/>
<evidence type="ECO:0000256" key="1">
    <source>
        <dbReference type="SAM" id="Phobius"/>
    </source>
</evidence>
<keyword evidence="1" id="KW-0472">Membrane</keyword>
<name>A0A2S2PXF0_9HEMI</name>
<gene>
    <name evidence="2" type="ORF">g.178662</name>
</gene>
<keyword evidence="1" id="KW-0812">Transmembrane</keyword>
<organism evidence="2">
    <name type="scientific">Sipha flava</name>
    <name type="common">yellow sugarcane aphid</name>
    <dbReference type="NCBI Taxonomy" id="143950"/>
    <lineage>
        <taxon>Eukaryota</taxon>
        <taxon>Metazoa</taxon>
        <taxon>Ecdysozoa</taxon>
        <taxon>Arthropoda</taxon>
        <taxon>Hexapoda</taxon>
        <taxon>Insecta</taxon>
        <taxon>Pterygota</taxon>
        <taxon>Neoptera</taxon>
        <taxon>Paraneoptera</taxon>
        <taxon>Hemiptera</taxon>
        <taxon>Sternorrhyncha</taxon>
        <taxon>Aphidomorpha</taxon>
        <taxon>Aphidoidea</taxon>
        <taxon>Aphididae</taxon>
        <taxon>Sipha</taxon>
    </lineage>
</organism>
<dbReference type="EMBL" id="GGMS01001022">
    <property type="protein sequence ID" value="MBY70225.1"/>
    <property type="molecule type" value="Transcribed_RNA"/>
</dbReference>
<feature type="transmembrane region" description="Helical" evidence="1">
    <location>
        <begin position="42"/>
        <end position="64"/>
    </location>
</feature>
<proteinExistence type="predicted"/>